<dbReference type="HOGENOM" id="CLU_1230353_0_0_1"/>
<protein>
    <submittedName>
        <fullName evidence="2">Uncharacterized protein</fullName>
    </submittedName>
</protein>
<accession>A0A067N842</accession>
<feature type="compositionally biased region" description="Polar residues" evidence="1">
    <location>
        <begin position="208"/>
        <end position="217"/>
    </location>
</feature>
<sequence length="225" mass="24792">MVFGVQRVFCAVPDLYYPKRTLGIMADARSCIRGLKTDGGLAYIVFQVPSPDMDRWRPDAIATTPFNHTTTTTPREPTHSTLARGSGKTKNPRNARGLGTMFCRSRWPQQGGVIAALGCTIGSVRLKANELDINRAASSHTYGYPLRPEDPILVDKQLEDDSNDAPEFRLYYRRGNPRSNSRHQSEVPAPTNPSPQASQVGSDPCTREMSNLESGNWEQGGVQAL</sequence>
<name>A0A067N842_PLEO1</name>
<dbReference type="InParanoid" id="A0A067N842"/>
<evidence type="ECO:0000313" key="3">
    <source>
        <dbReference type="Proteomes" id="UP000027073"/>
    </source>
</evidence>
<dbReference type="Proteomes" id="UP000027073">
    <property type="component" value="Unassembled WGS sequence"/>
</dbReference>
<dbReference type="EMBL" id="KL198012">
    <property type="protein sequence ID" value="KDQ24014.1"/>
    <property type="molecule type" value="Genomic_DNA"/>
</dbReference>
<feature type="region of interest" description="Disordered" evidence="1">
    <location>
        <begin position="63"/>
        <end position="95"/>
    </location>
</feature>
<dbReference type="AlphaFoldDB" id="A0A067N842"/>
<dbReference type="VEuPathDB" id="FungiDB:PLEOSDRAFT_170843"/>
<reference evidence="3" key="1">
    <citation type="journal article" date="2014" name="Proc. Natl. Acad. Sci. U.S.A.">
        <title>Extensive sampling of basidiomycete genomes demonstrates inadequacy of the white-rot/brown-rot paradigm for wood decay fungi.</title>
        <authorList>
            <person name="Riley R."/>
            <person name="Salamov A.A."/>
            <person name="Brown D.W."/>
            <person name="Nagy L.G."/>
            <person name="Floudas D."/>
            <person name="Held B.W."/>
            <person name="Levasseur A."/>
            <person name="Lombard V."/>
            <person name="Morin E."/>
            <person name="Otillar R."/>
            <person name="Lindquist E.A."/>
            <person name="Sun H."/>
            <person name="LaButti K.M."/>
            <person name="Schmutz J."/>
            <person name="Jabbour D."/>
            <person name="Luo H."/>
            <person name="Baker S.E."/>
            <person name="Pisabarro A.G."/>
            <person name="Walton J.D."/>
            <person name="Blanchette R.A."/>
            <person name="Henrissat B."/>
            <person name="Martin F."/>
            <person name="Cullen D."/>
            <person name="Hibbett D.S."/>
            <person name="Grigoriev I.V."/>
        </authorList>
    </citation>
    <scope>NUCLEOTIDE SEQUENCE [LARGE SCALE GENOMIC DNA]</scope>
    <source>
        <strain evidence="3">PC15</strain>
    </source>
</reference>
<gene>
    <name evidence="2" type="ORF">PLEOSDRAFT_170843</name>
</gene>
<feature type="region of interest" description="Disordered" evidence="1">
    <location>
        <begin position="172"/>
        <end position="225"/>
    </location>
</feature>
<feature type="compositionally biased region" description="Low complexity" evidence="1">
    <location>
        <begin position="63"/>
        <end position="81"/>
    </location>
</feature>
<evidence type="ECO:0000313" key="2">
    <source>
        <dbReference type="EMBL" id="KDQ24014.1"/>
    </source>
</evidence>
<organism evidence="2 3">
    <name type="scientific">Pleurotus ostreatus (strain PC15)</name>
    <name type="common">Oyster mushroom</name>
    <dbReference type="NCBI Taxonomy" id="1137138"/>
    <lineage>
        <taxon>Eukaryota</taxon>
        <taxon>Fungi</taxon>
        <taxon>Dikarya</taxon>
        <taxon>Basidiomycota</taxon>
        <taxon>Agaricomycotina</taxon>
        <taxon>Agaricomycetes</taxon>
        <taxon>Agaricomycetidae</taxon>
        <taxon>Agaricales</taxon>
        <taxon>Pleurotineae</taxon>
        <taxon>Pleurotaceae</taxon>
        <taxon>Pleurotus</taxon>
    </lineage>
</organism>
<proteinExistence type="predicted"/>
<evidence type="ECO:0000256" key="1">
    <source>
        <dbReference type="SAM" id="MobiDB-lite"/>
    </source>
</evidence>